<protein>
    <submittedName>
        <fullName evidence="2">Uncharacterized protein</fullName>
    </submittedName>
</protein>
<name>A0A9N9KTZ4_9HELO</name>
<dbReference type="AlphaFoldDB" id="A0A9N9KTZ4"/>
<dbReference type="EMBL" id="CAJVRL010000046">
    <property type="protein sequence ID" value="CAG8952633.1"/>
    <property type="molecule type" value="Genomic_DNA"/>
</dbReference>
<accession>A0A9N9KTZ4</accession>
<dbReference type="Proteomes" id="UP000696280">
    <property type="component" value="Unassembled WGS sequence"/>
</dbReference>
<evidence type="ECO:0000313" key="3">
    <source>
        <dbReference type="Proteomes" id="UP000696280"/>
    </source>
</evidence>
<evidence type="ECO:0000256" key="1">
    <source>
        <dbReference type="SAM" id="MobiDB-lite"/>
    </source>
</evidence>
<feature type="compositionally biased region" description="Basic and acidic residues" evidence="1">
    <location>
        <begin position="211"/>
        <end position="228"/>
    </location>
</feature>
<feature type="region of interest" description="Disordered" evidence="1">
    <location>
        <begin position="208"/>
        <end position="233"/>
    </location>
</feature>
<comment type="caution">
    <text evidence="2">The sequence shown here is derived from an EMBL/GenBank/DDBJ whole genome shotgun (WGS) entry which is preliminary data.</text>
</comment>
<organism evidence="2 3">
    <name type="scientific">Hymenoscyphus fraxineus</name>
    <dbReference type="NCBI Taxonomy" id="746836"/>
    <lineage>
        <taxon>Eukaryota</taxon>
        <taxon>Fungi</taxon>
        <taxon>Dikarya</taxon>
        <taxon>Ascomycota</taxon>
        <taxon>Pezizomycotina</taxon>
        <taxon>Leotiomycetes</taxon>
        <taxon>Helotiales</taxon>
        <taxon>Helotiaceae</taxon>
        <taxon>Hymenoscyphus</taxon>
    </lineage>
</organism>
<gene>
    <name evidence="2" type="ORF">HYFRA_00009740</name>
</gene>
<reference evidence="2" key="1">
    <citation type="submission" date="2021-07" db="EMBL/GenBank/DDBJ databases">
        <authorList>
            <person name="Durling M."/>
        </authorList>
    </citation>
    <scope>NUCLEOTIDE SEQUENCE</scope>
</reference>
<sequence>MRRRILAEAILLKSGLPWETCMTTITRGTKRALYKTRTICFDAIPSRIGWLEKHVHVVLHRIQKALRASKHTRPYDSNIGYNEMHLAVAAGGSTRVLAKPSLAQAKNLLRGFVETVRFTLEIFKMRDGVCPEGIRYEDFAGAVSQPPERLVSDIPPSARQLTAEMIEIDLIAEPHNSTPKHICHLPKHHHLLTSQINTTDMLSSGDVLLSDDDRITPTDDPPTNEHSKRGQTRRTINWKISGDFSTTKNTETTQTRVEEKRGICFRGNIAAILDSNASFA</sequence>
<proteinExistence type="predicted"/>
<keyword evidence="3" id="KW-1185">Reference proteome</keyword>
<evidence type="ECO:0000313" key="2">
    <source>
        <dbReference type="EMBL" id="CAG8952633.1"/>
    </source>
</evidence>